<sequence length="372" mass="43431">MSNNHLTYFKVENFKKFDTLEVKNIGQFNLIVGDNNVGKTCLLEALTINERFKTTISYFSQLLVKRNLKTESFFSYKGLNIDENFKNNEIALYQRDLNRSIKFSINETRIEIQNLKEKIKESNNVEINKFVEEVDLFSYGEIIPNSSNWIVFKLNDEIKFLADITSEYYSDFLTDKKTVPAVMLSEKVENYLTETYSLIYGKLNYGEKVSEVLNLIFPDVKVIDLRIFDNIGPFNRSELLIKTVNKNEYHSIREYGEGFIRCLHFIFLILANQSTRICIDEIDTGIHHTKLKKNWEIIFKLCKELEVQLFATTHSKECIEAFIGASNEVEKDIIRLIELKDYKSKIYANTLNYESIITSLESDVELRGGDLF</sequence>
<accession>A0ABW8PDS5</accession>
<gene>
    <name evidence="2" type="ORF">V3467_01670</name>
</gene>
<dbReference type="PANTHER" id="PTHR43581:SF4">
    <property type="entry name" value="ATP_GTP PHOSPHATASE"/>
    <property type="match status" value="1"/>
</dbReference>
<dbReference type="RefSeq" id="WP_088466309.1">
    <property type="nucleotide sequence ID" value="NZ_JAZHOJ010000002.1"/>
</dbReference>
<evidence type="ECO:0000313" key="2">
    <source>
        <dbReference type="EMBL" id="MFK7002561.1"/>
    </source>
</evidence>
<organism evidence="2 3">
    <name type="scientific">Flavobacterium covae</name>
    <dbReference type="NCBI Taxonomy" id="2906076"/>
    <lineage>
        <taxon>Bacteria</taxon>
        <taxon>Pseudomonadati</taxon>
        <taxon>Bacteroidota</taxon>
        <taxon>Flavobacteriia</taxon>
        <taxon>Flavobacteriales</taxon>
        <taxon>Flavobacteriaceae</taxon>
        <taxon>Flavobacterium</taxon>
    </lineage>
</organism>
<dbReference type="EMBL" id="JAZHOJ010000002">
    <property type="protein sequence ID" value="MFK7002561.1"/>
    <property type="molecule type" value="Genomic_DNA"/>
</dbReference>
<dbReference type="Pfam" id="PF13304">
    <property type="entry name" value="AAA_21"/>
    <property type="match status" value="1"/>
</dbReference>
<reference evidence="2 3" key="1">
    <citation type="submission" date="2024-02" db="EMBL/GenBank/DDBJ databases">
        <title>Comparative Genomic Analysis of Flavobacterium Species Causing Columnaris Disease of Freshwater Fish in Thailand: Insights into Virulence and Resistance Mechanisms.</title>
        <authorList>
            <person name="Nguyen D."/>
            <person name="Chokmangmeepisarn P."/>
            <person name="Khianchaikhan K."/>
            <person name="Morishita M."/>
            <person name="Bunnoy A."/>
            <person name="Rodkhum C."/>
        </authorList>
    </citation>
    <scope>NUCLEOTIDE SEQUENCE [LARGE SCALE GENOMIC DNA]</scope>
    <source>
        <strain evidence="2 3">PCBSB2203</strain>
    </source>
</reference>
<evidence type="ECO:0000259" key="1">
    <source>
        <dbReference type="Pfam" id="PF13304"/>
    </source>
</evidence>
<protein>
    <submittedName>
        <fullName evidence="2">AAA family ATPase</fullName>
    </submittedName>
</protein>
<evidence type="ECO:0000313" key="3">
    <source>
        <dbReference type="Proteomes" id="UP001621713"/>
    </source>
</evidence>
<dbReference type="InterPro" id="IPR051396">
    <property type="entry name" value="Bact_Antivir_Def_Nuclease"/>
</dbReference>
<dbReference type="Gene3D" id="3.40.50.300">
    <property type="entry name" value="P-loop containing nucleotide triphosphate hydrolases"/>
    <property type="match status" value="1"/>
</dbReference>
<dbReference type="InterPro" id="IPR003959">
    <property type="entry name" value="ATPase_AAA_core"/>
</dbReference>
<dbReference type="Proteomes" id="UP001621713">
    <property type="component" value="Unassembled WGS sequence"/>
</dbReference>
<name>A0ABW8PDS5_9FLAO</name>
<dbReference type="InterPro" id="IPR027417">
    <property type="entry name" value="P-loop_NTPase"/>
</dbReference>
<keyword evidence="3" id="KW-1185">Reference proteome</keyword>
<comment type="caution">
    <text evidence="2">The sequence shown here is derived from an EMBL/GenBank/DDBJ whole genome shotgun (WGS) entry which is preliminary data.</text>
</comment>
<dbReference type="PANTHER" id="PTHR43581">
    <property type="entry name" value="ATP/GTP PHOSPHATASE"/>
    <property type="match status" value="1"/>
</dbReference>
<feature type="domain" description="ATPase AAA-type core" evidence="1">
    <location>
        <begin position="251"/>
        <end position="315"/>
    </location>
</feature>
<proteinExistence type="predicted"/>
<dbReference type="SUPFAM" id="SSF52540">
    <property type="entry name" value="P-loop containing nucleoside triphosphate hydrolases"/>
    <property type="match status" value="1"/>
</dbReference>